<feature type="chain" id="PRO_5013198456" description="Nascent polypeptide-associated complex subunit alpha-like UBA domain-containing protein" evidence="1">
    <location>
        <begin position="16"/>
        <end position="160"/>
    </location>
</feature>
<evidence type="ECO:0000313" key="4">
    <source>
        <dbReference type="Proteomes" id="UP000070444"/>
    </source>
</evidence>
<reference evidence="3 4" key="1">
    <citation type="journal article" date="2015" name="Genome Biol. Evol.">
        <title>Phylogenomic analyses indicate that early fungi evolved digesting cell walls of algal ancestors of land plants.</title>
        <authorList>
            <person name="Chang Y."/>
            <person name="Wang S."/>
            <person name="Sekimoto S."/>
            <person name="Aerts A.L."/>
            <person name="Choi C."/>
            <person name="Clum A."/>
            <person name="LaButti K.M."/>
            <person name="Lindquist E.A."/>
            <person name="Yee Ngan C."/>
            <person name="Ohm R.A."/>
            <person name="Salamov A.A."/>
            <person name="Grigoriev I.V."/>
            <person name="Spatafora J.W."/>
            <person name="Berbee M.L."/>
        </authorList>
    </citation>
    <scope>NUCLEOTIDE SEQUENCE [LARGE SCALE GENOMIC DNA]</scope>
    <source>
        <strain evidence="3 4">NRRL 28638</strain>
    </source>
</reference>
<dbReference type="Gene3D" id="1.10.8.10">
    <property type="entry name" value="DNA helicase RuvA subunit, C-terminal domain"/>
    <property type="match status" value="1"/>
</dbReference>
<dbReference type="CDD" id="cd14278">
    <property type="entry name" value="UBA_NAC_like"/>
    <property type="match status" value="1"/>
</dbReference>
<dbReference type="OrthoDB" id="3169036at2759"/>
<name>A0A137NQL6_CONC2</name>
<proteinExistence type="predicted"/>
<sequence>MKLINLVLLTGICSSTPILMRREEPSEPFGLVGSLTQGLSLATLAKALYLPTINEYLHLTDLTDLLHLEDLNSYLNIGISALRDNPGNDVLGVGSLLKTLKGEEIEEEVDMTGVKEEDVNKVMEQAEISKKAAVEGLRKNRGDILQTVLDAKGVTPETKE</sequence>
<organism evidence="3 4">
    <name type="scientific">Conidiobolus coronatus (strain ATCC 28846 / CBS 209.66 / NRRL 28638)</name>
    <name type="common">Delacroixia coronata</name>
    <dbReference type="NCBI Taxonomy" id="796925"/>
    <lineage>
        <taxon>Eukaryota</taxon>
        <taxon>Fungi</taxon>
        <taxon>Fungi incertae sedis</taxon>
        <taxon>Zoopagomycota</taxon>
        <taxon>Entomophthoromycotina</taxon>
        <taxon>Entomophthoromycetes</taxon>
        <taxon>Entomophthorales</taxon>
        <taxon>Ancylistaceae</taxon>
        <taxon>Conidiobolus</taxon>
    </lineage>
</organism>
<gene>
    <name evidence="3" type="ORF">CONCODRAFT_74511</name>
</gene>
<dbReference type="Pfam" id="PF19026">
    <property type="entry name" value="UBA_HYPK"/>
    <property type="match status" value="1"/>
</dbReference>
<keyword evidence="1" id="KW-0732">Signal</keyword>
<feature type="signal peptide" evidence="1">
    <location>
        <begin position="1"/>
        <end position="15"/>
    </location>
</feature>
<dbReference type="Proteomes" id="UP000070444">
    <property type="component" value="Unassembled WGS sequence"/>
</dbReference>
<dbReference type="InterPro" id="IPR044034">
    <property type="entry name" value="NAC-like_UBA"/>
</dbReference>
<evidence type="ECO:0000313" key="3">
    <source>
        <dbReference type="EMBL" id="KXN65008.1"/>
    </source>
</evidence>
<feature type="domain" description="Nascent polypeptide-associated complex subunit alpha-like UBA" evidence="2">
    <location>
        <begin position="113"/>
        <end position="146"/>
    </location>
</feature>
<dbReference type="AlphaFoldDB" id="A0A137NQL6"/>
<evidence type="ECO:0000256" key="1">
    <source>
        <dbReference type="SAM" id="SignalP"/>
    </source>
</evidence>
<keyword evidence="4" id="KW-1185">Reference proteome</keyword>
<evidence type="ECO:0000259" key="2">
    <source>
        <dbReference type="Pfam" id="PF19026"/>
    </source>
</evidence>
<protein>
    <recommendedName>
        <fullName evidence="2">Nascent polypeptide-associated complex subunit alpha-like UBA domain-containing protein</fullName>
    </recommendedName>
</protein>
<dbReference type="EMBL" id="KQ965020">
    <property type="protein sequence ID" value="KXN65008.1"/>
    <property type="molecule type" value="Genomic_DNA"/>
</dbReference>
<accession>A0A137NQL6</accession>